<dbReference type="Gene3D" id="3.40.50.10330">
    <property type="entry name" value="Probable inorganic polyphosphate/atp-NAD kinase, domain 1"/>
    <property type="match status" value="1"/>
</dbReference>
<organism evidence="9 10">
    <name type="scientific">Mucor plumbeus</name>
    <dbReference type="NCBI Taxonomy" id="97098"/>
    <lineage>
        <taxon>Eukaryota</taxon>
        <taxon>Fungi</taxon>
        <taxon>Fungi incertae sedis</taxon>
        <taxon>Mucoromycota</taxon>
        <taxon>Mucoromycotina</taxon>
        <taxon>Mucoromycetes</taxon>
        <taxon>Mucorales</taxon>
        <taxon>Mucorineae</taxon>
        <taxon>Mucoraceae</taxon>
        <taxon>Mucor</taxon>
    </lineage>
</organism>
<keyword evidence="3" id="KW-0808">Transferase</keyword>
<evidence type="ECO:0000256" key="2">
    <source>
        <dbReference type="ARBA" id="ARBA00012133"/>
    </source>
</evidence>
<feature type="domain" description="DAGKc" evidence="8">
    <location>
        <begin position="206"/>
        <end position="290"/>
    </location>
</feature>
<feature type="region of interest" description="Disordered" evidence="7">
    <location>
        <begin position="169"/>
        <end position="189"/>
    </location>
</feature>
<proteinExistence type="inferred from homology"/>
<keyword evidence="5" id="KW-0418">Kinase</keyword>
<dbReference type="Pfam" id="PF00609">
    <property type="entry name" value="DAGK_acc"/>
    <property type="match status" value="1"/>
</dbReference>
<comment type="similarity">
    <text evidence="1">Belongs to the eukaryotic diacylglycerol kinase family.</text>
</comment>
<evidence type="ECO:0000256" key="3">
    <source>
        <dbReference type="ARBA" id="ARBA00022679"/>
    </source>
</evidence>
<dbReference type="GO" id="GO:0004143">
    <property type="term" value="F:ATP-dependent diacylglycerol kinase activity"/>
    <property type="evidence" value="ECO:0007669"/>
    <property type="project" value="UniProtKB-EC"/>
</dbReference>
<dbReference type="SUPFAM" id="SSF111331">
    <property type="entry name" value="NAD kinase/diacylglycerol kinase-like"/>
    <property type="match status" value="1"/>
</dbReference>
<name>A0A8H7UX95_9FUNG</name>
<dbReference type="Proteomes" id="UP000650833">
    <property type="component" value="Unassembled WGS sequence"/>
</dbReference>
<evidence type="ECO:0000256" key="1">
    <source>
        <dbReference type="ARBA" id="ARBA00009280"/>
    </source>
</evidence>
<evidence type="ECO:0000256" key="5">
    <source>
        <dbReference type="ARBA" id="ARBA00022777"/>
    </source>
</evidence>
<dbReference type="AlphaFoldDB" id="A0A8H7UX95"/>
<dbReference type="GO" id="GO:0007200">
    <property type="term" value="P:phospholipase C-activating G protein-coupled receptor signaling pathway"/>
    <property type="evidence" value="ECO:0007669"/>
    <property type="project" value="InterPro"/>
</dbReference>
<dbReference type="Pfam" id="PF00781">
    <property type="entry name" value="DAGK_cat"/>
    <property type="match status" value="1"/>
</dbReference>
<dbReference type="PANTHER" id="PTHR11255">
    <property type="entry name" value="DIACYLGLYCEROL KINASE"/>
    <property type="match status" value="1"/>
</dbReference>
<keyword evidence="10" id="KW-1185">Reference proteome</keyword>
<feature type="region of interest" description="Disordered" evidence="7">
    <location>
        <begin position="1"/>
        <end position="74"/>
    </location>
</feature>
<evidence type="ECO:0000256" key="4">
    <source>
        <dbReference type="ARBA" id="ARBA00022741"/>
    </source>
</evidence>
<accession>A0A8H7UX95</accession>
<dbReference type="InterPro" id="IPR017438">
    <property type="entry name" value="ATP-NAD_kinase_N"/>
</dbReference>
<dbReference type="OrthoDB" id="242257at2759"/>
<dbReference type="InterPro" id="IPR016064">
    <property type="entry name" value="NAD/diacylglycerol_kinase_sf"/>
</dbReference>
<evidence type="ECO:0000313" key="9">
    <source>
        <dbReference type="EMBL" id="KAG2197452.1"/>
    </source>
</evidence>
<keyword evidence="6" id="KW-0067">ATP-binding</keyword>
<dbReference type="InterPro" id="IPR000756">
    <property type="entry name" value="Diacylglycerol_kin_accessory"/>
</dbReference>
<feature type="compositionally biased region" description="Low complexity" evidence="7">
    <location>
        <begin position="174"/>
        <end position="187"/>
    </location>
</feature>
<dbReference type="InterPro" id="IPR001206">
    <property type="entry name" value="Diacylglycerol_kinase_cat_dom"/>
</dbReference>
<dbReference type="PROSITE" id="PS50146">
    <property type="entry name" value="DAGK"/>
    <property type="match status" value="1"/>
</dbReference>
<comment type="caution">
    <text evidence="9">The sequence shown here is derived from an EMBL/GenBank/DDBJ whole genome shotgun (WGS) entry which is preliminary data.</text>
</comment>
<reference evidence="9" key="1">
    <citation type="submission" date="2020-12" db="EMBL/GenBank/DDBJ databases">
        <title>Metabolic potential, ecology and presence of endohyphal bacteria is reflected in genomic diversity of Mucoromycotina.</title>
        <authorList>
            <person name="Muszewska A."/>
            <person name="Okrasinska A."/>
            <person name="Steczkiewicz K."/>
            <person name="Drgas O."/>
            <person name="Orlowska M."/>
            <person name="Perlinska-Lenart U."/>
            <person name="Aleksandrzak-Piekarczyk T."/>
            <person name="Szatraj K."/>
            <person name="Zielenkiewicz U."/>
            <person name="Pilsyk S."/>
            <person name="Malc E."/>
            <person name="Mieczkowski P."/>
            <person name="Kruszewska J.S."/>
            <person name="Biernat P."/>
            <person name="Pawlowska J."/>
        </authorList>
    </citation>
    <scope>NUCLEOTIDE SEQUENCE</scope>
    <source>
        <strain evidence="9">CBS 226.32</strain>
    </source>
</reference>
<dbReference type="EC" id="2.7.1.107" evidence="2"/>
<dbReference type="GO" id="GO:0016020">
    <property type="term" value="C:membrane"/>
    <property type="evidence" value="ECO:0007669"/>
    <property type="project" value="TreeGrafter"/>
</dbReference>
<feature type="compositionally biased region" description="Polar residues" evidence="7">
    <location>
        <begin position="1"/>
        <end position="19"/>
    </location>
</feature>
<protein>
    <recommendedName>
        <fullName evidence="2">diacylglycerol kinase (ATP)</fullName>
        <ecNumber evidence="2">2.7.1.107</ecNumber>
    </recommendedName>
</protein>
<dbReference type="InterPro" id="IPR037607">
    <property type="entry name" value="DGK"/>
</dbReference>
<evidence type="ECO:0000313" key="10">
    <source>
        <dbReference type="Proteomes" id="UP000650833"/>
    </source>
</evidence>
<gene>
    <name evidence="9" type="ORF">INT46_009922</name>
</gene>
<evidence type="ECO:0000256" key="7">
    <source>
        <dbReference type="SAM" id="MobiDB-lite"/>
    </source>
</evidence>
<dbReference type="PANTHER" id="PTHR11255:SF121">
    <property type="entry name" value="DIACYLGLYCEROL KINASE (ATP)"/>
    <property type="match status" value="1"/>
</dbReference>
<evidence type="ECO:0000256" key="6">
    <source>
        <dbReference type="ARBA" id="ARBA00022840"/>
    </source>
</evidence>
<evidence type="ECO:0000259" key="8">
    <source>
        <dbReference type="PROSITE" id="PS50146"/>
    </source>
</evidence>
<keyword evidence="4" id="KW-0547">Nucleotide-binding</keyword>
<dbReference type="GO" id="GO:0005524">
    <property type="term" value="F:ATP binding"/>
    <property type="evidence" value="ECO:0007669"/>
    <property type="project" value="UniProtKB-KW"/>
</dbReference>
<sequence length="605" mass="68731">MLESPASTVMNNMPSSNIKLDTENYQDKPILGQDFAVKDSSPNPVTSEDEVLNTPPSPTTNIQYDSKKNSENLNQRPSAYVTEDKIHNSVKLDDTVTEGRPSIYLFIFVNPLSGDRKGSDLVNLPIQHFRLRKFPQVQVEVHNILDDEDRKNGVKNIQLVETKMNFGQLPPIKSQNASENSSTSSNSEKGILSDAVQTRQIHVWSAGGDGTVMSVFELLVAHKINLDLVFFSCIPFGTGNDFSQVLGWGRTIPDKNILGSKLQNLEELIADRLEKSEAARLDIWQIKMTSYPSGYVREAGPKERRDGHDVAEVKEPGTETNHEMIRKMSNYMSIGVQGFVGSGFEAHRAGNRLMNMLIYAHESSKWVFWRRFPDLTRFIKNFSQNGKDVLDWPTPEEKQVKNRTKSDLPEISKDPIDLVIQNIPHIWGREVDLWGEAESGLESVINRSGPCDPKTWQPQRANDGRLEVICLENMTSYLKKLANFRDHVSRIGQFDSPFEINFREPEHHIKEVDKINSNSAWVKAKAFVKDKSRHKYEKKNIMCIMCDGEFYEIKDPKSICFDRFAQIWTLGRNDEGNQGRLVKDELDAKIESDYIVSPPSVGKNL</sequence>
<dbReference type="EMBL" id="JAEPRC010000427">
    <property type="protein sequence ID" value="KAG2197452.1"/>
    <property type="molecule type" value="Genomic_DNA"/>
</dbReference>